<feature type="domain" description="Dynein heavy chain AAA 5 extension" evidence="18">
    <location>
        <begin position="1667"/>
        <end position="1801"/>
    </location>
</feature>
<evidence type="ECO:0000256" key="4">
    <source>
        <dbReference type="ARBA" id="ARBA00022701"/>
    </source>
</evidence>
<dbReference type="Gene3D" id="1.10.8.710">
    <property type="match status" value="1"/>
</dbReference>
<dbReference type="InterPro" id="IPR043160">
    <property type="entry name" value="Dynein_C_barrel"/>
</dbReference>
<evidence type="ECO:0000259" key="17">
    <source>
        <dbReference type="Pfam" id="PF12781"/>
    </source>
</evidence>
<evidence type="ECO:0000256" key="5">
    <source>
        <dbReference type="ARBA" id="ARBA00022741"/>
    </source>
</evidence>
<dbReference type="OrthoDB" id="424310at2759"/>
<dbReference type="FunFam" id="3.40.50.300:FF:000320">
    <property type="entry name" value="Dynein, axonemal, heavy chain 5"/>
    <property type="match status" value="1"/>
</dbReference>
<evidence type="ECO:0000256" key="2">
    <source>
        <dbReference type="ARBA" id="ARBA00008887"/>
    </source>
</evidence>
<dbReference type="Gene3D" id="1.20.1270.280">
    <property type="match status" value="1"/>
</dbReference>
<dbReference type="GO" id="GO:0005874">
    <property type="term" value="C:microtubule"/>
    <property type="evidence" value="ECO:0007669"/>
    <property type="project" value="UniProtKB-KW"/>
</dbReference>
<dbReference type="Gene3D" id="3.20.180.20">
    <property type="entry name" value="Dynein heavy chain, N-terminal domain 2"/>
    <property type="match status" value="1"/>
</dbReference>
<evidence type="ECO:0000313" key="22">
    <source>
        <dbReference type="EMBL" id="CAH0562483.1"/>
    </source>
</evidence>
<evidence type="ECO:0008006" key="24">
    <source>
        <dbReference type="Google" id="ProtNLM"/>
    </source>
</evidence>
<keyword evidence="5" id="KW-0547">Nucleotide-binding</keyword>
<dbReference type="InterPro" id="IPR041228">
    <property type="entry name" value="Dynein_C"/>
</dbReference>
<dbReference type="InterPro" id="IPR013602">
    <property type="entry name" value="Dynein_heavy_linker"/>
</dbReference>
<dbReference type="InterPro" id="IPR035699">
    <property type="entry name" value="AAA_6"/>
</dbReference>
<dbReference type="GO" id="GO:0008569">
    <property type="term" value="F:minus-end-directed microtubule motor activity"/>
    <property type="evidence" value="ECO:0007669"/>
    <property type="project" value="InterPro"/>
</dbReference>
<feature type="coiled-coil region" evidence="11">
    <location>
        <begin position="2668"/>
        <end position="2744"/>
    </location>
</feature>
<dbReference type="InterPro" id="IPR035706">
    <property type="entry name" value="AAA_9"/>
</dbReference>
<evidence type="ECO:0000259" key="14">
    <source>
        <dbReference type="Pfam" id="PF12774"/>
    </source>
</evidence>
<feature type="domain" description="Dynein heavy chain region D6 P-loop" evidence="12">
    <location>
        <begin position="3293"/>
        <end position="3404"/>
    </location>
</feature>
<dbReference type="PANTHER" id="PTHR45703">
    <property type="entry name" value="DYNEIN HEAVY CHAIN"/>
    <property type="match status" value="1"/>
</dbReference>
<dbReference type="InterPro" id="IPR004273">
    <property type="entry name" value="Dynein_heavy_D6_P-loop"/>
</dbReference>
<dbReference type="Pfam" id="PF08393">
    <property type="entry name" value="DHC_N2"/>
    <property type="match status" value="1"/>
</dbReference>
<keyword evidence="4" id="KW-0493">Microtubule</keyword>
<dbReference type="GO" id="GO:0030286">
    <property type="term" value="C:dynein complex"/>
    <property type="evidence" value="ECO:0007669"/>
    <property type="project" value="UniProtKB-KW"/>
</dbReference>
<dbReference type="FunFam" id="1.20.920.30:FF:000002">
    <property type="entry name" value="Dynein axonemal heavy chain 3"/>
    <property type="match status" value="1"/>
</dbReference>
<dbReference type="Pfam" id="PF18199">
    <property type="entry name" value="Dynein_C"/>
    <property type="match status" value="1"/>
</dbReference>
<dbReference type="Pfam" id="PF12777">
    <property type="entry name" value="MT"/>
    <property type="match status" value="1"/>
</dbReference>
<dbReference type="Gene3D" id="1.10.8.720">
    <property type="entry name" value="Region D6 of dynein motor"/>
    <property type="match status" value="1"/>
</dbReference>
<comment type="similarity">
    <text evidence="2">Belongs to the dynein heavy chain family.</text>
</comment>
<dbReference type="InterPro" id="IPR026983">
    <property type="entry name" value="DHC"/>
</dbReference>
<feature type="domain" description="Dynein heavy chain AAA module D4" evidence="16">
    <location>
        <begin position="2181"/>
        <end position="2439"/>
    </location>
</feature>
<evidence type="ECO:0000256" key="10">
    <source>
        <dbReference type="ARBA" id="ARBA00023212"/>
    </source>
</evidence>
<dbReference type="Gene3D" id="1.10.472.130">
    <property type="match status" value="1"/>
</dbReference>
<dbReference type="Gene3D" id="3.10.490.20">
    <property type="match status" value="1"/>
</dbReference>
<dbReference type="InterPro" id="IPR027417">
    <property type="entry name" value="P-loop_NTPase"/>
</dbReference>
<dbReference type="InterPro" id="IPR043157">
    <property type="entry name" value="Dynein_AAA1S"/>
</dbReference>
<evidence type="ECO:0000259" key="21">
    <source>
        <dbReference type="Pfam" id="PF22597"/>
    </source>
</evidence>
<feature type="domain" description="Dynein 2 heavy chain 1 cytoplasmic ATPase lid" evidence="21">
    <location>
        <begin position="2014"/>
        <end position="2096"/>
    </location>
</feature>
<dbReference type="PANTHER" id="PTHR45703:SF1">
    <property type="entry name" value="DYNEINS HEAVY CHAIN"/>
    <property type="match status" value="1"/>
</dbReference>
<dbReference type="Pfam" id="PF22597">
    <property type="entry name" value="DYN_lid"/>
    <property type="match status" value="1"/>
</dbReference>
<dbReference type="Gene3D" id="1.10.8.1220">
    <property type="match status" value="1"/>
</dbReference>
<gene>
    <name evidence="22" type="ORF">MELIAE_LOCUS11586</name>
</gene>
<proteinExistence type="inferred from homology"/>
<name>A0A9P0FN91_BRAAE</name>
<keyword evidence="10" id="KW-0206">Cytoskeleton</keyword>
<dbReference type="Pfam" id="PF12780">
    <property type="entry name" value="AAA_8"/>
    <property type="match status" value="1"/>
</dbReference>
<dbReference type="InterPro" id="IPR024743">
    <property type="entry name" value="Dynein_HC_stalk"/>
</dbReference>
<dbReference type="Gene3D" id="1.20.58.1120">
    <property type="match status" value="1"/>
</dbReference>
<keyword evidence="3" id="KW-0963">Cytoplasm</keyword>
<feature type="domain" description="Dynein heavy chain linker" evidence="13">
    <location>
        <begin position="633"/>
        <end position="1059"/>
    </location>
</feature>
<evidence type="ECO:0000256" key="11">
    <source>
        <dbReference type="SAM" id="Coils"/>
    </source>
</evidence>
<evidence type="ECO:0000259" key="20">
    <source>
        <dbReference type="Pfam" id="PF18199"/>
    </source>
</evidence>
<dbReference type="Gene3D" id="6.10.140.1060">
    <property type="match status" value="1"/>
</dbReference>
<sequence length="3874" mass="450978">MDEKSKRRSRSITANKFRTFRVSIERPVALDLSREITRLFDVNYRRKQRISEYMCDSIRATRRSAFRSSEPRLAQGPAHADEIRELAANCPSTGMSRFQVRDIKKQINGRGLEEKYPQLLMAIMSETKENYLRITHLAGVNMKVKPPDAGERFIIKPFKYLGKTENYPNYLLVKQQLSLKWILHKPVIQKLLKECVVNLPYEILNLNLDSVLTIEDFKITLSDKIGKGKQLIQDFYVKILNMIERFGESSIPYYGACTGLLSVHLSRTMAHTLLHIVNFTTNKDMKPYLLMQVKFDRRLILTPTLEDVIEVYRELFKNISQLITKIKSIDNPNKHLSLCLTDEFLQSCLKKIQNNIETQYKPILQYLEKFDNKFSVLYPDICSDALLNTIVDIDFDFGCAKLKYYKQYIDKVQYIPNKEYFSGGQVDLVEYRTTLYTSLKNITNNIFNKLRSQHYWETNDICESFQLIYMRSLKKTETTEELIETGKFMIHVKDELLQSLIDRVHASIEFLSRIILLGILSKEHIKTNSMIVNWLDLIPPAIEQHTAVYEQLKFEAEEKLQKMIEDVNDAIQEVFPLLVALDDMDNICKAKSYLNSIVVFMKKIQNVEEQIFLINQEEVCLSFPKSNYAEYTNLKNYVYPFYHLLKLCLDIQRNLSVWQDGQFDRLNYEITSKYVDKYYNELLDTQKSYRKKLRQAQDDNIPVRFKGTIDDPDILNWPAPLKLCNRAIKMIEDFKPSIRVMKIMCNGALQLRHWRAMSEIAGFDMAPNAGTTLRKIMQYDLQGNLDKYEIISLGAQKEKILLESLEQLKLEWETIKLNTTVINDKLVLDSLNQVFEVIDDHNIKLLQMKASVFVQPYKKQVEEFHEVVLAVNLVLEIWQNFQSQWLKLSQMFLLDSVNNFLPREFKVFQEINKIFCHYVDLIEKEPLVMHVIRSTNILEEVKVCLDKLETVNEGVTWYLESIRHYFARFYFMPNENLIQMISESKYPCKIQQYLSKLFQSINELNIKENDIVGMTSVEKENINFLEKIDVTKSKGNLEKWLFQTEKQMVETLRSMLIECRKYCKKDTFAELFRRWPEQIQQLHTQVLFTEAMENALVGSKIRLRLYLKKVENAIQEKIKMLNNGALSNLERNKLKNLIITDINNKGVVKLLLENNVSRGNDFNWEMQLKYYQQSEKCYVRTLKCTINYLFEYQGNLKQIIITPLTDRCFRSLINANCLHLNALIQGAAETGKTETVKSLAKAFAVLIITFNCSECFNYQTIEKFLKGAAMCGSWLCIKKINLVRSEILSIVYQDVLAIATSIKSKLLRVALQGNVINVNPSCFVSMTVDINKSTSHFPENFKLLFRCITMTMPDLGIITQVGLHSLGFLHAPQLSNKINTSFKIFNDYFFSEKSQNFGLDCIKLLLKCCETFKLNHPELDEEGVVLNSIKKLITPRILNTDLSILCNTLGDLFPLNTTLDNNNQHLNDAITKTCQLLNLIPNDLLRSKIIEMHEYVKIKHGIIITGNTFSGKTTILKICGQIAESQIICSFINPKTLNYQQLFGTFCPLSHKWSDGVVTKILKYSNKESKARWLIFDGNIDSAWIDNINNLLENEKTYYISSGETINLNNNQSILFEVKDLSTASPTTISRCGVVHVDSTAVTWKCIVDTWSSAYNSDYLKNHKEYIKDLFYWICTASIPFLERNCRQLCYPGVLSQVKTTLNLTQIFLEEALSKDHDLKNIISWIQATILQTGVWGMGGILDVQSRLKFDEFYKLLWRGQNKDHPYPQGMDKLEVTIPQEGILFDYTYIYKQRGNWKLWVDILKTQKLVEYPYMMNFIVPTIETIRYSNIINLHVKYKQNVLLIGPSGTGKTIVVEDCLINRINPTQTHISRVAFNVNLTAREIQSLILSKLNKRKSGFYSPPGGKDCLIFLEDLNASQKDEHGVVPVIELLRQHLDHNVWYDVKTLNEIYLKNVKFIAKLGIPGGYKQELSSRFLRHFCVYSVNHFSCDTISKIYSSILQYTWKKANFPSDTMNMVNHLTQATLHVYQQVKQHFKPNINQPHYVFDLRDFSRIIKSCLFLKKETYDSNKKIYMKLWTHEVLRTFGDRLNSKEDKQWLFENIKHCFNTYFEESINDICENLPKYDEEVTMSSLNNLLFGFSDEKDNDNNHKYDEIINVATLLDIVNNVLVEYNNANKFKLDINVFEDSLIRLLKLNRVLKTNPGNALLLGISGSSRLSLSKLASFMCNIKVIQPKITSSYNLNDWNNDVKAALRETGGFGNQVLFIVREYDLLDDQYFDNINYLLKESEIPTLYSPEERQDILELVRLSAQDGNRNVDISSTSVFMFFHKRCIMNLHIFLCLSPVGTALNKRLSMYPYLTNCNVIWWDDWPDRYFQSIATVYLKEVNLLDDVKHSLLDAFIFFHRNVQEKSKTVLKFRRKLYITTSHYTHMIRLFVELINQKQTSLLDTKKRYTLGLNKLSFAADQILEMQKSLAEYQPQVEEMTQKAIEMTKQIALETIEVERASALVRTDEKVAHKQAEVAQVLKSECEVELAQAIPILEDAISALNTLKPSDITLVKSMKNPPDAIKLVMAAVCVIKDVKPDRIPDPSTGRKTLDYWGPSKRILGDMNFLQTLKDFDKDNIRPEIMVKIRKDYLPHKDFKPHVVAKASSAAEGLCKWIIAMDMYDKVAKEVAPKKEKLEKAEKEYAETMRVLNEKKDEVARIEGKLASLNQLLCEAREKQQKLQKEVDLCKKKLIKAQNLIGGLSGEKVRWTEISEKLQSHFDCLTGDIMLSSACISYLSGFIKQERAEIVKAWFDYVVEKKISSNEVFSIRDILGSEEEVEKYLHMEMFNDSIFIENALIVSHTKFYCLFIDPQYRGSAFVKNIEKSNNLVVTKLTENYYEKIIECMQSGRPILLQNIGHNIPYRLIPFINKQIITEDNNTYYYINDLKLKYHRNFRFYLFTNKANPHYFPEIWNKFTIINFHITKAALTDHLLNVVVEIEKPEFKSLKIDLTKKMRKNKAEIKELEKKILYTLTESETDILEDEGSIKILHESKDLAKIIRLKQEASKKLHLPIIEFQKDYFDVANHACSMYYCINDLHCVNYLYQFSLKWFMDVYFNSILKSSISRVVEERRANLKDTLTYSLFSNASESLHNKDKILLAFLITCRIMLSDNEITKEEYLFFICGKCEIKLQVENPVSNHIADDKWNNVCHLYILPIFQDFTENIIENICDWNNFLTNQNPFASKIPHKWENKLTSFHKLILINLLRPEKLYDAIPMFISNKIGDKFIHPQKFDINEVYNKSYSIQPVIFLLTTGVNPLNDLHKLVAQKRYTNKFHAMSMGSKDFNAATELLENAKSRGSWVFLQNCHYAKKWLIKAESIVENMDYQNTHENFRLWLSFEPFPEISATLLQNSIKIINEPPQTLKQKLLKLYNEEPICNEEFYRGCPGKHTAFARLLYGLTFFHCNVQARQKLLSPSVPYLFNDNDYLVSTQQLQAIINEETFTYRKLIYIIGGINYGGYIASQYGKELLAVLLKECLNKTVVQKSTFLFNNVVNYGLPNKNDHQDFVQYIENLPVNDTPEIFGLHPNSDLRRGLLYKSEFLTSLLTAARLNHKNKVEGNETIICCMTGDVLNYLPMFIDDIEMDVRDCRFYVIKKEIRLLNLILKTVKSNLKLIQGVLNGSSQLNKEVNDAMEAMLNNEIPKVWLAGTNDVYGNNLPIFIKSITNKFNYFKLLIESHGDLDEHLISAYFNPKGLVWAIQMNYSKEHSISLENVVIEHAFSDEKINRDSLKMSPLYIMNALWNKETNLLIENTTKELYTLTPPIIFKPILKDKSRKYNQFKCQLYYRQTIKPIFEKNNNYIMSIFLNTDVNRSQWIKKGVVLYCEVD</sequence>
<feature type="domain" description="Dynein heavy chain ATP-binding dynein motor region" evidence="17">
    <location>
        <begin position="2832"/>
        <end position="3045"/>
    </location>
</feature>
<feature type="domain" description="Dynein heavy chain hydrolytic ATP-binding dynein motor region" evidence="14">
    <location>
        <begin position="1188"/>
        <end position="1513"/>
    </location>
</feature>
<evidence type="ECO:0000256" key="1">
    <source>
        <dbReference type="ARBA" id="ARBA00004245"/>
    </source>
</evidence>
<keyword evidence="23" id="KW-1185">Reference proteome</keyword>
<keyword evidence="6" id="KW-0067">ATP-binding</keyword>
<dbReference type="Gene3D" id="1.20.140.100">
    <property type="entry name" value="Dynein heavy chain, N-terminal domain 2"/>
    <property type="match status" value="1"/>
</dbReference>
<dbReference type="Gene3D" id="1.20.920.20">
    <property type="match status" value="1"/>
</dbReference>
<evidence type="ECO:0000256" key="6">
    <source>
        <dbReference type="ARBA" id="ARBA00022840"/>
    </source>
</evidence>
<dbReference type="EMBL" id="OV121139">
    <property type="protein sequence ID" value="CAH0562483.1"/>
    <property type="molecule type" value="Genomic_DNA"/>
</dbReference>
<evidence type="ECO:0000259" key="15">
    <source>
        <dbReference type="Pfam" id="PF12777"/>
    </source>
</evidence>
<dbReference type="Pfam" id="PF18198">
    <property type="entry name" value="AAA_lid_11"/>
    <property type="match status" value="1"/>
</dbReference>
<dbReference type="FunFam" id="1.20.920.20:FF:000006">
    <property type="entry name" value="Dynein, axonemal, heavy chain 6"/>
    <property type="match status" value="1"/>
</dbReference>
<dbReference type="Pfam" id="PF17852">
    <property type="entry name" value="Dynein_AAA_lid"/>
    <property type="match status" value="1"/>
</dbReference>
<evidence type="ECO:0000259" key="12">
    <source>
        <dbReference type="Pfam" id="PF03028"/>
    </source>
</evidence>
<comment type="subcellular location">
    <subcellularLocation>
        <location evidence="1">Cytoplasm</location>
        <location evidence="1">Cytoskeleton</location>
    </subcellularLocation>
</comment>
<keyword evidence="9" id="KW-0505">Motor protein</keyword>
<dbReference type="InterPro" id="IPR054354">
    <property type="entry name" value="DYNC2H1-like_lid"/>
</dbReference>
<protein>
    <recommendedName>
        <fullName evidence="24">Dynein heavy chain 7, axonemal</fullName>
    </recommendedName>
</protein>
<feature type="domain" description="Dynein heavy chain coiled coil stalk" evidence="15">
    <location>
        <begin position="2453"/>
        <end position="2801"/>
    </location>
</feature>
<evidence type="ECO:0000259" key="19">
    <source>
        <dbReference type="Pfam" id="PF18198"/>
    </source>
</evidence>
<evidence type="ECO:0000259" key="13">
    <source>
        <dbReference type="Pfam" id="PF08393"/>
    </source>
</evidence>
<dbReference type="InterPro" id="IPR042222">
    <property type="entry name" value="Dynein_2_N"/>
</dbReference>
<evidence type="ECO:0000256" key="7">
    <source>
        <dbReference type="ARBA" id="ARBA00023017"/>
    </source>
</evidence>
<feature type="domain" description="Dynein heavy chain C-terminal" evidence="20">
    <location>
        <begin position="3588"/>
        <end position="3871"/>
    </location>
</feature>
<dbReference type="InterPro" id="IPR042219">
    <property type="entry name" value="AAA_lid_11_sf"/>
</dbReference>
<evidence type="ECO:0000256" key="8">
    <source>
        <dbReference type="ARBA" id="ARBA00023054"/>
    </source>
</evidence>
<evidence type="ECO:0000313" key="23">
    <source>
        <dbReference type="Proteomes" id="UP001154078"/>
    </source>
</evidence>
<dbReference type="InterPro" id="IPR024317">
    <property type="entry name" value="Dynein_heavy_chain_D4_dom"/>
</dbReference>
<dbReference type="Pfam" id="PF03028">
    <property type="entry name" value="Dynein_heavy"/>
    <property type="match status" value="1"/>
</dbReference>
<evidence type="ECO:0000256" key="3">
    <source>
        <dbReference type="ARBA" id="ARBA00022490"/>
    </source>
</evidence>
<keyword evidence="8 11" id="KW-0175">Coiled coil</keyword>
<dbReference type="InterPro" id="IPR042228">
    <property type="entry name" value="Dynein_linker_3"/>
</dbReference>
<dbReference type="Proteomes" id="UP001154078">
    <property type="component" value="Chromosome 8"/>
</dbReference>
<dbReference type="InterPro" id="IPR041658">
    <property type="entry name" value="AAA_lid_11"/>
</dbReference>
<keyword evidence="7" id="KW-0243">Dynein</keyword>
<dbReference type="GO" id="GO:0005524">
    <property type="term" value="F:ATP binding"/>
    <property type="evidence" value="ECO:0007669"/>
    <property type="project" value="UniProtKB-KW"/>
</dbReference>
<accession>A0A9P0FN91</accession>
<dbReference type="Pfam" id="PF12781">
    <property type="entry name" value="AAA_9"/>
    <property type="match status" value="1"/>
</dbReference>
<dbReference type="Pfam" id="PF12775">
    <property type="entry name" value="AAA_7"/>
    <property type="match status" value="1"/>
</dbReference>
<dbReference type="GO" id="GO:0007018">
    <property type="term" value="P:microtubule-based movement"/>
    <property type="evidence" value="ECO:0007669"/>
    <property type="project" value="InterPro"/>
</dbReference>
<organism evidence="22 23">
    <name type="scientific">Brassicogethes aeneus</name>
    <name type="common">Rape pollen beetle</name>
    <name type="synonym">Meligethes aeneus</name>
    <dbReference type="NCBI Taxonomy" id="1431903"/>
    <lineage>
        <taxon>Eukaryota</taxon>
        <taxon>Metazoa</taxon>
        <taxon>Ecdysozoa</taxon>
        <taxon>Arthropoda</taxon>
        <taxon>Hexapoda</taxon>
        <taxon>Insecta</taxon>
        <taxon>Pterygota</taxon>
        <taxon>Neoptera</taxon>
        <taxon>Endopterygota</taxon>
        <taxon>Coleoptera</taxon>
        <taxon>Polyphaga</taxon>
        <taxon>Cucujiformia</taxon>
        <taxon>Nitidulidae</taxon>
        <taxon>Meligethinae</taxon>
        <taxon>Brassicogethes</taxon>
    </lineage>
</organism>
<evidence type="ECO:0000259" key="16">
    <source>
        <dbReference type="Pfam" id="PF12780"/>
    </source>
</evidence>
<dbReference type="GO" id="GO:0045505">
    <property type="term" value="F:dynein intermediate chain binding"/>
    <property type="evidence" value="ECO:0007669"/>
    <property type="project" value="InterPro"/>
</dbReference>
<dbReference type="Gene3D" id="1.20.920.30">
    <property type="match status" value="1"/>
</dbReference>
<dbReference type="SUPFAM" id="SSF52540">
    <property type="entry name" value="P-loop containing nucleoside triphosphate hydrolases"/>
    <property type="match status" value="4"/>
</dbReference>
<feature type="coiled-coil region" evidence="11">
    <location>
        <begin position="542"/>
        <end position="573"/>
    </location>
</feature>
<dbReference type="Gene3D" id="1.10.287.2620">
    <property type="match status" value="1"/>
</dbReference>
<dbReference type="Gene3D" id="3.40.50.300">
    <property type="entry name" value="P-loop containing nucleotide triphosphate hydrolases"/>
    <property type="match status" value="5"/>
</dbReference>
<evidence type="ECO:0000259" key="18">
    <source>
        <dbReference type="Pfam" id="PF17852"/>
    </source>
</evidence>
<reference evidence="22" key="1">
    <citation type="submission" date="2021-12" db="EMBL/GenBank/DDBJ databases">
        <authorList>
            <person name="King R."/>
        </authorList>
    </citation>
    <scope>NUCLEOTIDE SEQUENCE</scope>
</reference>
<feature type="domain" description="Dynein heavy chain AAA lid" evidence="19">
    <location>
        <begin position="3440"/>
        <end position="3575"/>
    </location>
</feature>
<dbReference type="InterPro" id="IPR041466">
    <property type="entry name" value="Dynein_AAA5_ext"/>
</dbReference>
<evidence type="ECO:0000256" key="9">
    <source>
        <dbReference type="ARBA" id="ARBA00023175"/>
    </source>
</evidence>
<dbReference type="Pfam" id="PF12774">
    <property type="entry name" value="AAA_6"/>
    <property type="match status" value="1"/>
</dbReference>
<dbReference type="GO" id="GO:0051959">
    <property type="term" value="F:dynein light intermediate chain binding"/>
    <property type="evidence" value="ECO:0007669"/>
    <property type="project" value="InterPro"/>
</dbReference>